<dbReference type="Proteomes" id="UP000789901">
    <property type="component" value="Unassembled WGS sequence"/>
</dbReference>
<proteinExistence type="predicted"/>
<gene>
    <name evidence="1" type="ORF">GMARGA_LOCUS37839</name>
</gene>
<organism evidence="1 2">
    <name type="scientific">Gigaspora margarita</name>
    <dbReference type="NCBI Taxonomy" id="4874"/>
    <lineage>
        <taxon>Eukaryota</taxon>
        <taxon>Fungi</taxon>
        <taxon>Fungi incertae sedis</taxon>
        <taxon>Mucoromycota</taxon>
        <taxon>Glomeromycotina</taxon>
        <taxon>Glomeromycetes</taxon>
        <taxon>Diversisporales</taxon>
        <taxon>Gigasporaceae</taxon>
        <taxon>Gigaspora</taxon>
    </lineage>
</organism>
<keyword evidence="2" id="KW-1185">Reference proteome</keyword>
<evidence type="ECO:0000313" key="2">
    <source>
        <dbReference type="Proteomes" id="UP000789901"/>
    </source>
</evidence>
<feature type="non-terminal residue" evidence="1">
    <location>
        <position position="81"/>
    </location>
</feature>
<protein>
    <submittedName>
        <fullName evidence="1">21400_t:CDS:1</fullName>
    </submittedName>
</protein>
<accession>A0ABN7X1J4</accession>
<sequence length="81" mass="9213">LPEVKQYVSTKGDDMSYSTEEFVKVFKRELKLKSNDCNIYKSAKDKAANLLQSLMNSNISDINDQEISANGYHNYETNIDG</sequence>
<name>A0ABN7X1J4_GIGMA</name>
<evidence type="ECO:0000313" key="1">
    <source>
        <dbReference type="EMBL" id="CAG8845802.1"/>
    </source>
</evidence>
<comment type="caution">
    <text evidence="1">The sequence shown here is derived from an EMBL/GenBank/DDBJ whole genome shotgun (WGS) entry which is preliminary data.</text>
</comment>
<dbReference type="EMBL" id="CAJVQB010080948">
    <property type="protein sequence ID" value="CAG8845802.1"/>
    <property type="molecule type" value="Genomic_DNA"/>
</dbReference>
<feature type="non-terminal residue" evidence="1">
    <location>
        <position position="1"/>
    </location>
</feature>
<reference evidence="1 2" key="1">
    <citation type="submission" date="2021-06" db="EMBL/GenBank/DDBJ databases">
        <authorList>
            <person name="Kallberg Y."/>
            <person name="Tangrot J."/>
            <person name="Rosling A."/>
        </authorList>
    </citation>
    <scope>NUCLEOTIDE SEQUENCE [LARGE SCALE GENOMIC DNA]</scope>
    <source>
        <strain evidence="1 2">120-4 pot B 10/14</strain>
    </source>
</reference>